<dbReference type="EMBL" id="MU117992">
    <property type="protein sequence ID" value="KAF9649882.1"/>
    <property type="molecule type" value="Genomic_DNA"/>
</dbReference>
<feature type="non-terminal residue" evidence="1">
    <location>
        <position position="1"/>
    </location>
</feature>
<accession>A0ACB6ZJZ5</accession>
<reference evidence="1" key="2">
    <citation type="journal article" date="2020" name="Nat. Commun.">
        <title>Large-scale genome sequencing of mycorrhizal fungi provides insights into the early evolution of symbiotic traits.</title>
        <authorList>
            <person name="Miyauchi S."/>
            <person name="Kiss E."/>
            <person name="Kuo A."/>
            <person name="Drula E."/>
            <person name="Kohler A."/>
            <person name="Sanchez-Garcia M."/>
            <person name="Morin E."/>
            <person name="Andreopoulos B."/>
            <person name="Barry K.W."/>
            <person name="Bonito G."/>
            <person name="Buee M."/>
            <person name="Carver A."/>
            <person name="Chen C."/>
            <person name="Cichocki N."/>
            <person name="Clum A."/>
            <person name="Culley D."/>
            <person name="Crous P.W."/>
            <person name="Fauchery L."/>
            <person name="Girlanda M."/>
            <person name="Hayes R.D."/>
            <person name="Keri Z."/>
            <person name="LaButti K."/>
            <person name="Lipzen A."/>
            <person name="Lombard V."/>
            <person name="Magnuson J."/>
            <person name="Maillard F."/>
            <person name="Murat C."/>
            <person name="Nolan M."/>
            <person name="Ohm R.A."/>
            <person name="Pangilinan J."/>
            <person name="Pereira M.F."/>
            <person name="Perotto S."/>
            <person name="Peter M."/>
            <person name="Pfister S."/>
            <person name="Riley R."/>
            <person name="Sitrit Y."/>
            <person name="Stielow J.B."/>
            <person name="Szollosi G."/>
            <person name="Zifcakova L."/>
            <person name="Stursova M."/>
            <person name="Spatafora J.W."/>
            <person name="Tedersoo L."/>
            <person name="Vaario L.M."/>
            <person name="Yamada A."/>
            <person name="Yan M."/>
            <person name="Wang P."/>
            <person name="Xu J."/>
            <person name="Bruns T."/>
            <person name="Baldrian P."/>
            <person name="Vilgalys R."/>
            <person name="Dunand C."/>
            <person name="Henrissat B."/>
            <person name="Grigoriev I.V."/>
            <person name="Hibbett D."/>
            <person name="Nagy L.G."/>
            <person name="Martin F.M."/>
        </authorList>
    </citation>
    <scope>NUCLEOTIDE SEQUENCE</scope>
    <source>
        <strain evidence="1">P2</strain>
    </source>
</reference>
<reference evidence="1" key="1">
    <citation type="submission" date="2019-10" db="EMBL/GenBank/DDBJ databases">
        <authorList>
            <consortium name="DOE Joint Genome Institute"/>
            <person name="Kuo A."/>
            <person name="Miyauchi S."/>
            <person name="Kiss E."/>
            <person name="Drula E."/>
            <person name="Kohler A."/>
            <person name="Sanchez-Garcia M."/>
            <person name="Andreopoulos B."/>
            <person name="Barry K.W."/>
            <person name="Bonito G."/>
            <person name="Buee M."/>
            <person name="Carver A."/>
            <person name="Chen C."/>
            <person name="Cichocki N."/>
            <person name="Clum A."/>
            <person name="Culley D."/>
            <person name="Crous P.W."/>
            <person name="Fauchery L."/>
            <person name="Girlanda M."/>
            <person name="Hayes R."/>
            <person name="Keri Z."/>
            <person name="Labutti K."/>
            <person name="Lipzen A."/>
            <person name="Lombard V."/>
            <person name="Magnuson J."/>
            <person name="Maillard F."/>
            <person name="Morin E."/>
            <person name="Murat C."/>
            <person name="Nolan M."/>
            <person name="Ohm R."/>
            <person name="Pangilinan J."/>
            <person name="Pereira M."/>
            <person name="Perotto S."/>
            <person name="Peter M."/>
            <person name="Riley R."/>
            <person name="Sitrit Y."/>
            <person name="Stielow B."/>
            <person name="Szollosi G."/>
            <person name="Zifcakova L."/>
            <person name="Stursova M."/>
            <person name="Spatafora J.W."/>
            <person name="Tedersoo L."/>
            <person name="Vaario L.-M."/>
            <person name="Yamada A."/>
            <person name="Yan M."/>
            <person name="Wang P."/>
            <person name="Xu J."/>
            <person name="Bruns T."/>
            <person name="Baldrian P."/>
            <person name="Vilgalys R."/>
            <person name="Henrissat B."/>
            <person name="Grigoriev I.V."/>
            <person name="Hibbett D."/>
            <person name="Nagy L.G."/>
            <person name="Martin F.M."/>
        </authorList>
    </citation>
    <scope>NUCLEOTIDE SEQUENCE</scope>
    <source>
        <strain evidence="1">P2</strain>
    </source>
</reference>
<proteinExistence type="predicted"/>
<name>A0ACB6ZJZ5_THEGA</name>
<protein>
    <submittedName>
        <fullName evidence="1">Uncharacterized protein</fullName>
    </submittedName>
</protein>
<organism evidence="1 2">
    <name type="scientific">Thelephora ganbajun</name>
    <name type="common">Ganba fungus</name>
    <dbReference type="NCBI Taxonomy" id="370292"/>
    <lineage>
        <taxon>Eukaryota</taxon>
        <taxon>Fungi</taxon>
        <taxon>Dikarya</taxon>
        <taxon>Basidiomycota</taxon>
        <taxon>Agaricomycotina</taxon>
        <taxon>Agaricomycetes</taxon>
        <taxon>Thelephorales</taxon>
        <taxon>Thelephoraceae</taxon>
        <taxon>Thelephora</taxon>
    </lineage>
</organism>
<dbReference type="Proteomes" id="UP000886501">
    <property type="component" value="Unassembled WGS sequence"/>
</dbReference>
<evidence type="ECO:0000313" key="1">
    <source>
        <dbReference type="EMBL" id="KAF9649882.1"/>
    </source>
</evidence>
<evidence type="ECO:0000313" key="2">
    <source>
        <dbReference type="Proteomes" id="UP000886501"/>
    </source>
</evidence>
<comment type="caution">
    <text evidence="1">The sequence shown here is derived from an EMBL/GenBank/DDBJ whole genome shotgun (WGS) entry which is preliminary data.</text>
</comment>
<sequence length="113" mass="12848">PTVLDADPIGVSDPELNQWLNRGETAMLCTGSHFRPTEPRVSVVIDGFLSTVNHDSNTQFLWRLSDRAKSENLIEEALKHPRDKERFKVVDWLKDDPVSITEHPNVVTCVRRG</sequence>
<gene>
    <name evidence="1" type="ORF">BDM02DRAFT_3094070</name>
</gene>
<keyword evidence="2" id="KW-1185">Reference proteome</keyword>